<reference evidence="2" key="1">
    <citation type="journal article" date="2019" name="Int. J. Syst. Evol. Microbiol.">
        <title>The Global Catalogue of Microorganisms (GCM) 10K type strain sequencing project: providing services to taxonomists for standard genome sequencing and annotation.</title>
        <authorList>
            <consortium name="The Broad Institute Genomics Platform"/>
            <consortium name="The Broad Institute Genome Sequencing Center for Infectious Disease"/>
            <person name="Wu L."/>
            <person name="Ma J."/>
        </authorList>
    </citation>
    <scope>NUCLEOTIDE SEQUENCE [LARGE SCALE GENOMIC DNA]</scope>
    <source>
        <strain evidence="2">JCM 9458</strain>
    </source>
</reference>
<comment type="caution">
    <text evidence="1">The sequence shown here is derived from an EMBL/GenBank/DDBJ whole genome shotgun (WGS) entry which is preliminary data.</text>
</comment>
<keyword evidence="2" id="KW-1185">Reference proteome</keyword>
<gene>
    <name evidence="1" type="ORF">GCM10020369_53070</name>
</gene>
<accession>A0ABP6T5R1</accession>
<evidence type="ECO:0000313" key="2">
    <source>
        <dbReference type="Proteomes" id="UP001501676"/>
    </source>
</evidence>
<name>A0ABP6T5R1_9ACTN</name>
<proteinExistence type="predicted"/>
<protein>
    <recommendedName>
        <fullName evidence="3">DUF3291 domain-containing protein</fullName>
    </recommendedName>
</protein>
<organism evidence="1 2">
    <name type="scientific">Cryptosporangium minutisporangium</name>
    <dbReference type="NCBI Taxonomy" id="113569"/>
    <lineage>
        <taxon>Bacteria</taxon>
        <taxon>Bacillati</taxon>
        <taxon>Actinomycetota</taxon>
        <taxon>Actinomycetes</taxon>
        <taxon>Cryptosporangiales</taxon>
        <taxon>Cryptosporangiaceae</taxon>
        <taxon>Cryptosporangium</taxon>
    </lineage>
</organism>
<dbReference type="SUPFAM" id="SSF54909">
    <property type="entry name" value="Dimeric alpha+beta barrel"/>
    <property type="match status" value="1"/>
</dbReference>
<dbReference type="RefSeq" id="WP_345730930.1">
    <property type="nucleotide sequence ID" value="NZ_BAAAYN010000036.1"/>
</dbReference>
<sequence>MPTIPWTPAAEAKSATGPALAMASEFELTSLRHVPRFFLDSVRIYRQTVRADGALGVSLEAHPLRGRFRTLSSWRDRAAIDAFVRTEPHRSAMRRHHASMKRSKFVFWDTAEPKLSWDEATRHLAAAAPR</sequence>
<dbReference type="Proteomes" id="UP001501676">
    <property type="component" value="Unassembled WGS sequence"/>
</dbReference>
<dbReference type="EMBL" id="BAAAYN010000036">
    <property type="protein sequence ID" value="GAA3392212.1"/>
    <property type="molecule type" value="Genomic_DNA"/>
</dbReference>
<evidence type="ECO:0000313" key="1">
    <source>
        <dbReference type="EMBL" id="GAA3392212.1"/>
    </source>
</evidence>
<evidence type="ECO:0008006" key="3">
    <source>
        <dbReference type="Google" id="ProtNLM"/>
    </source>
</evidence>
<dbReference type="InterPro" id="IPR011008">
    <property type="entry name" value="Dimeric_a/b-barrel"/>
</dbReference>